<evidence type="ECO:0000256" key="1">
    <source>
        <dbReference type="SAM" id="Phobius"/>
    </source>
</evidence>
<keyword evidence="1" id="KW-0472">Membrane</keyword>
<keyword evidence="1" id="KW-1133">Transmembrane helix</keyword>
<keyword evidence="1" id="KW-0812">Transmembrane</keyword>
<protein>
    <submittedName>
        <fullName evidence="2">Uncharacterized protein</fullName>
    </submittedName>
</protein>
<dbReference type="EMBL" id="JAATEJ010000002">
    <property type="protein sequence ID" value="NJP42600.1"/>
    <property type="molecule type" value="Genomic_DNA"/>
</dbReference>
<accession>A0ABX0ZHT0</accession>
<feature type="transmembrane region" description="Helical" evidence="1">
    <location>
        <begin position="39"/>
        <end position="58"/>
    </location>
</feature>
<proteinExistence type="predicted"/>
<dbReference type="Proteomes" id="UP000734511">
    <property type="component" value="Unassembled WGS sequence"/>
</dbReference>
<gene>
    <name evidence="2" type="ORF">HCN08_04110</name>
</gene>
<reference evidence="2 3" key="1">
    <citation type="submission" date="2020-03" db="EMBL/GenBank/DDBJ databases">
        <title>WGS of actinomycetes isolated from Thailand.</title>
        <authorList>
            <person name="Thawai C."/>
        </authorList>
    </citation>
    <scope>NUCLEOTIDE SEQUENCE [LARGE SCALE GENOMIC DNA]</scope>
    <source>
        <strain evidence="2 3">PRB2-1</strain>
    </source>
</reference>
<comment type="caution">
    <text evidence="2">The sequence shown here is derived from an EMBL/GenBank/DDBJ whole genome shotgun (WGS) entry which is preliminary data.</text>
</comment>
<evidence type="ECO:0000313" key="2">
    <source>
        <dbReference type="EMBL" id="NJP42600.1"/>
    </source>
</evidence>
<keyword evidence="3" id="KW-1185">Reference proteome</keyword>
<sequence>MTFDLVAVLVATGSLVIGALVFRWSAPPSGASSPSRGERLVYAFTAAVAVVALGGYLASGIHGTEHTTHITHAR</sequence>
<name>A0ABX0ZHT0_9ACTN</name>
<organism evidence="2 3">
    <name type="scientific">Actinacidiphila epipremni</name>
    <dbReference type="NCBI Taxonomy" id="2053013"/>
    <lineage>
        <taxon>Bacteria</taxon>
        <taxon>Bacillati</taxon>
        <taxon>Actinomycetota</taxon>
        <taxon>Actinomycetes</taxon>
        <taxon>Kitasatosporales</taxon>
        <taxon>Streptomycetaceae</taxon>
        <taxon>Actinacidiphila</taxon>
    </lineage>
</organism>
<evidence type="ECO:0000313" key="3">
    <source>
        <dbReference type="Proteomes" id="UP000734511"/>
    </source>
</evidence>
<dbReference type="RefSeq" id="WP_167981453.1">
    <property type="nucleotide sequence ID" value="NZ_JAATEJ010000002.1"/>
</dbReference>